<sequence>MEEIRNIIQMGIWVELYTIPPYMTAMLSLKREKFKEVYNILKSVSTEEMLHMVLNANVLNSIGGKPNTTDTFWLPDYPTTLPSMGFYQIRPDITLTIAPFSRAIVKDVFMEIEKPASPNVMTILHNVALMWARLPGDAGGRWKSFETEGKTLYADTLSRLNASSGPVWLRRADSLRSILDTVSADEAQTEDSNDWRYLFQTATELLENPEIADVYTIGGFYAHAMLRLIQAEACVKM</sequence>
<dbReference type="PANTHER" id="PTHR34400:SF4">
    <property type="entry name" value="MEMBRANE PROTEIN"/>
    <property type="match status" value="1"/>
</dbReference>
<organism evidence="2 3">
    <name type="scientific">Ciona intestinalis</name>
    <name type="common">Transparent sea squirt</name>
    <name type="synonym">Ascidia intestinalis</name>
    <dbReference type="NCBI Taxonomy" id="7719"/>
    <lineage>
        <taxon>Eukaryota</taxon>
        <taxon>Metazoa</taxon>
        <taxon>Chordata</taxon>
        <taxon>Tunicata</taxon>
        <taxon>Ascidiacea</taxon>
        <taxon>Phlebobranchia</taxon>
        <taxon>Cionidae</taxon>
        <taxon>Ciona</taxon>
    </lineage>
</organism>
<name>F6TAB1_CIOIN</name>
<dbReference type="InterPro" id="IPR026820">
    <property type="entry name" value="VioB/RebD_dom"/>
</dbReference>
<evidence type="ECO:0000313" key="2">
    <source>
        <dbReference type="Ensembl" id="ENSCINP00000022328.2"/>
    </source>
</evidence>
<dbReference type="Pfam" id="PF12902">
    <property type="entry name" value="Ferritin-like"/>
    <property type="match status" value="1"/>
</dbReference>
<reference evidence="2" key="2">
    <citation type="journal article" date="2008" name="Genome Biol.">
        <title>Improved genome assembly and evidence-based global gene model set for the chordate Ciona intestinalis: new insight into intron and operon populations.</title>
        <authorList>
            <person name="Satou Y."/>
            <person name="Mineta K."/>
            <person name="Ogasawara M."/>
            <person name="Sasakura Y."/>
            <person name="Shoguchi E."/>
            <person name="Ueno K."/>
            <person name="Yamada L."/>
            <person name="Matsumoto J."/>
            <person name="Wasserscheid J."/>
            <person name="Dewar K."/>
            <person name="Wiley G.B."/>
            <person name="Macmil S.L."/>
            <person name="Roe B.A."/>
            <person name="Zeller R.W."/>
            <person name="Hastings K.E."/>
            <person name="Lemaire P."/>
            <person name="Lindquist E."/>
            <person name="Endo T."/>
            <person name="Hotta K."/>
            <person name="Inaba K."/>
        </authorList>
    </citation>
    <scope>NUCLEOTIDE SEQUENCE [LARGE SCALE GENOMIC DNA]</scope>
    <source>
        <strain evidence="2">wild type</strain>
    </source>
</reference>
<dbReference type="AlphaFoldDB" id="F6TAB1"/>
<dbReference type="InterPro" id="IPR009078">
    <property type="entry name" value="Ferritin-like_SF"/>
</dbReference>
<reference evidence="2" key="3">
    <citation type="submission" date="2025-08" db="UniProtKB">
        <authorList>
            <consortium name="Ensembl"/>
        </authorList>
    </citation>
    <scope>IDENTIFICATION</scope>
</reference>
<protein>
    <recommendedName>
        <fullName evidence="1">Iminophenyl-pyruvate dimer synthase domain-containing protein</fullName>
    </recommendedName>
</protein>
<dbReference type="InterPro" id="IPR012347">
    <property type="entry name" value="Ferritin-like"/>
</dbReference>
<dbReference type="Gene3D" id="1.20.1260.10">
    <property type="match status" value="1"/>
</dbReference>
<feature type="domain" description="Iminophenyl-pyruvate dimer synthase" evidence="1">
    <location>
        <begin position="9"/>
        <end position="120"/>
    </location>
</feature>
<dbReference type="Ensembl" id="ENSCINT00000022574.2">
    <property type="protein sequence ID" value="ENSCINP00000022328.2"/>
    <property type="gene ID" value="ENSCING00000011756.2"/>
</dbReference>
<dbReference type="SUPFAM" id="SSF47240">
    <property type="entry name" value="Ferritin-like"/>
    <property type="match status" value="1"/>
</dbReference>
<dbReference type="GeneTree" id="ENSGT00660000095971"/>
<reference evidence="3" key="1">
    <citation type="journal article" date="2002" name="Science">
        <title>The draft genome of Ciona intestinalis: insights into chordate and vertebrate origins.</title>
        <authorList>
            <person name="Dehal P."/>
            <person name="Satou Y."/>
            <person name="Campbell R.K."/>
            <person name="Chapman J."/>
            <person name="Degnan B."/>
            <person name="De Tomaso A."/>
            <person name="Davidson B."/>
            <person name="Di Gregorio A."/>
            <person name="Gelpke M."/>
            <person name="Goodstein D.M."/>
            <person name="Harafuji N."/>
            <person name="Hastings K.E."/>
            <person name="Ho I."/>
            <person name="Hotta K."/>
            <person name="Huang W."/>
            <person name="Kawashima T."/>
            <person name="Lemaire P."/>
            <person name="Martinez D."/>
            <person name="Meinertzhagen I.A."/>
            <person name="Necula S."/>
            <person name="Nonaka M."/>
            <person name="Putnam N."/>
            <person name="Rash S."/>
            <person name="Saiga H."/>
            <person name="Satake M."/>
            <person name="Terry A."/>
            <person name="Yamada L."/>
            <person name="Wang H.G."/>
            <person name="Awazu S."/>
            <person name="Azumi K."/>
            <person name="Boore J."/>
            <person name="Branno M."/>
            <person name="Chin-Bow S."/>
            <person name="DeSantis R."/>
            <person name="Doyle S."/>
            <person name="Francino P."/>
            <person name="Keys D.N."/>
            <person name="Haga S."/>
            <person name="Hayashi H."/>
            <person name="Hino K."/>
            <person name="Imai K.S."/>
            <person name="Inaba K."/>
            <person name="Kano S."/>
            <person name="Kobayashi K."/>
            <person name="Kobayashi M."/>
            <person name="Lee B.I."/>
            <person name="Makabe K.W."/>
            <person name="Manohar C."/>
            <person name="Matassi G."/>
            <person name="Medina M."/>
            <person name="Mochizuki Y."/>
            <person name="Mount S."/>
            <person name="Morishita T."/>
            <person name="Miura S."/>
            <person name="Nakayama A."/>
            <person name="Nishizaka S."/>
            <person name="Nomoto H."/>
            <person name="Ohta F."/>
            <person name="Oishi K."/>
            <person name="Rigoutsos I."/>
            <person name="Sano M."/>
            <person name="Sasaki A."/>
            <person name="Sasakura Y."/>
            <person name="Shoguchi E."/>
            <person name="Shin-i T."/>
            <person name="Spagnuolo A."/>
            <person name="Stainier D."/>
            <person name="Suzuki M.M."/>
            <person name="Tassy O."/>
            <person name="Takatori N."/>
            <person name="Tokuoka M."/>
            <person name="Yagi K."/>
            <person name="Yoshizaki F."/>
            <person name="Wada S."/>
            <person name="Zhang C."/>
            <person name="Hyatt P.D."/>
            <person name="Larimer F."/>
            <person name="Detter C."/>
            <person name="Doggett N."/>
            <person name="Glavina T."/>
            <person name="Hawkins T."/>
            <person name="Richardson P."/>
            <person name="Lucas S."/>
            <person name="Kohara Y."/>
            <person name="Levine M."/>
            <person name="Satoh N."/>
            <person name="Rokhsar D.S."/>
        </authorList>
    </citation>
    <scope>NUCLEOTIDE SEQUENCE [LARGE SCALE GENOMIC DNA]</scope>
</reference>
<proteinExistence type="predicted"/>
<reference evidence="2" key="4">
    <citation type="submission" date="2025-09" db="UniProtKB">
        <authorList>
            <consortium name="Ensembl"/>
        </authorList>
    </citation>
    <scope>IDENTIFICATION</scope>
</reference>
<accession>F6TAB1</accession>
<evidence type="ECO:0000313" key="3">
    <source>
        <dbReference type="Proteomes" id="UP000008144"/>
    </source>
</evidence>
<dbReference type="HOGENOM" id="CLU_1239762_0_0_1"/>
<dbReference type="EMBL" id="EAAA01001627">
    <property type="status" value="NOT_ANNOTATED_CDS"/>
    <property type="molecule type" value="Genomic_DNA"/>
</dbReference>
<keyword evidence="3" id="KW-1185">Reference proteome</keyword>
<dbReference type="PANTHER" id="PTHR34400">
    <property type="match status" value="1"/>
</dbReference>
<dbReference type="Proteomes" id="UP000008144">
    <property type="component" value="Chromosome 3"/>
</dbReference>
<evidence type="ECO:0000259" key="1">
    <source>
        <dbReference type="Pfam" id="PF12902"/>
    </source>
</evidence>
<dbReference type="InParanoid" id="F6TAB1"/>